<gene>
    <name evidence="4" type="ORF">GT347_18620</name>
</gene>
<keyword evidence="2" id="KW-0812">Transmembrane</keyword>
<keyword evidence="2" id="KW-1133">Transmembrane helix</keyword>
<dbReference type="KEGG" id="xyk:GT347_18620"/>
<sequence>MSLSTRCPSCGTTFKVVPDQLKVSDGWVRCGKCAEVFDATAHMRGPVEAAAAELAPVSPPPAEEPAEPVSRVEPGLEDPPPFEAPESPPPAEPPAEPEPEPAVWRRRSLAARVVLHGEVLERPEPVLHEEPEQPGEDESSYIDVPSALLLQTADNDEPQQSLYQPAFVPPTPDAGTPEARAQAEAGDAAATLRDLQFVRVAERRAFWQQPLVMLASAAVCLLLAAALLLQIARAERDRLAAHLPGLRPVLESLCVPLRCELAPLQRIEAMVIDSSTFNKVSGELFQFDVEVRNTAGIPLAMPALELTLTDSQDLPLLRRVLSQQELGASASLQAGGAWTGSLPVRLQPPLAADRVAGYRVLAFYP</sequence>
<dbReference type="EMBL" id="CP047650">
    <property type="protein sequence ID" value="QHI99817.1"/>
    <property type="molecule type" value="Genomic_DNA"/>
</dbReference>
<keyword evidence="2" id="KW-0472">Membrane</keyword>
<proteinExistence type="predicted"/>
<name>A0A857J7Y0_9BURK</name>
<dbReference type="InterPro" id="IPR021834">
    <property type="entry name" value="DUF3426"/>
</dbReference>
<feature type="domain" description="Zinc finger/thioredoxin putative" evidence="3">
    <location>
        <begin position="3"/>
        <end position="39"/>
    </location>
</feature>
<dbReference type="AlphaFoldDB" id="A0A857J7Y0"/>
<accession>A0A857J7Y0</accession>
<dbReference type="NCBIfam" id="TIGR02098">
    <property type="entry name" value="MJ0042_CXXC"/>
    <property type="match status" value="1"/>
</dbReference>
<feature type="transmembrane region" description="Helical" evidence="2">
    <location>
        <begin position="211"/>
        <end position="229"/>
    </location>
</feature>
<dbReference type="Pfam" id="PF13719">
    <property type="entry name" value="Zn_ribbon_5"/>
    <property type="match status" value="1"/>
</dbReference>
<reference evidence="4 5" key="1">
    <citation type="submission" date="2020-01" db="EMBL/GenBank/DDBJ databases">
        <title>Genome sequencing of strain KACC 21265.</title>
        <authorList>
            <person name="Heo J."/>
            <person name="Kim S.-J."/>
            <person name="Kim J.-S."/>
            <person name="Hong S.-B."/>
            <person name="Kwon S.-W."/>
        </authorList>
    </citation>
    <scope>NUCLEOTIDE SEQUENCE [LARGE SCALE GENOMIC DNA]</scope>
    <source>
        <strain evidence="4 5">KACC 21265</strain>
    </source>
</reference>
<evidence type="ECO:0000313" key="5">
    <source>
        <dbReference type="Proteomes" id="UP000464787"/>
    </source>
</evidence>
<dbReference type="Proteomes" id="UP000464787">
    <property type="component" value="Chromosome"/>
</dbReference>
<evidence type="ECO:0000256" key="1">
    <source>
        <dbReference type="SAM" id="MobiDB-lite"/>
    </source>
</evidence>
<dbReference type="Pfam" id="PF11906">
    <property type="entry name" value="DUF3426"/>
    <property type="match status" value="1"/>
</dbReference>
<evidence type="ECO:0000256" key="2">
    <source>
        <dbReference type="SAM" id="Phobius"/>
    </source>
</evidence>
<feature type="compositionally biased region" description="Pro residues" evidence="1">
    <location>
        <begin position="77"/>
        <end position="96"/>
    </location>
</feature>
<dbReference type="RefSeq" id="WP_160553628.1">
    <property type="nucleotide sequence ID" value="NZ_CP047650.1"/>
</dbReference>
<evidence type="ECO:0000313" key="4">
    <source>
        <dbReference type="EMBL" id="QHI99817.1"/>
    </source>
</evidence>
<dbReference type="InterPro" id="IPR011723">
    <property type="entry name" value="Znf/thioredoxin_put"/>
</dbReference>
<keyword evidence="5" id="KW-1185">Reference proteome</keyword>
<organism evidence="4 5">
    <name type="scientific">Xylophilus rhododendri</name>
    <dbReference type="NCBI Taxonomy" id="2697032"/>
    <lineage>
        <taxon>Bacteria</taxon>
        <taxon>Pseudomonadati</taxon>
        <taxon>Pseudomonadota</taxon>
        <taxon>Betaproteobacteria</taxon>
        <taxon>Burkholderiales</taxon>
        <taxon>Xylophilus</taxon>
    </lineage>
</organism>
<evidence type="ECO:0000259" key="3">
    <source>
        <dbReference type="Pfam" id="PF13719"/>
    </source>
</evidence>
<protein>
    <submittedName>
        <fullName evidence="4">DUF3426 domain-containing protein</fullName>
    </submittedName>
</protein>
<feature type="region of interest" description="Disordered" evidence="1">
    <location>
        <begin position="52"/>
        <end position="102"/>
    </location>
</feature>